<organism evidence="4 5">
    <name type="scientific">Jeotgalibacillus soli</name>
    <dbReference type="NCBI Taxonomy" id="889306"/>
    <lineage>
        <taxon>Bacteria</taxon>
        <taxon>Bacillati</taxon>
        <taxon>Bacillota</taxon>
        <taxon>Bacilli</taxon>
        <taxon>Bacillales</taxon>
        <taxon>Caryophanaceae</taxon>
        <taxon>Jeotgalibacillus</taxon>
    </lineage>
</organism>
<comment type="cofactor">
    <cofactor evidence="3">
        <name>Mg(2+)</name>
        <dbReference type="ChEBI" id="CHEBI:18420"/>
    </cofactor>
    <cofactor evidence="3">
        <name>Co(2+)</name>
        <dbReference type="ChEBI" id="CHEBI:48828"/>
    </cofactor>
</comment>
<comment type="similarity">
    <text evidence="3">Belongs to the HAD-like hydrolase superfamily.</text>
</comment>
<evidence type="ECO:0000256" key="3">
    <source>
        <dbReference type="HAMAP-Rule" id="MF_02240"/>
    </source>
</evidence>
<dbReference type="InterPro" id="IPR051400">
    <property type="entry name" value="HAD-like_hydrolase"/>
</dbReference>
<name>A0A0C2W6A3_9BACL</name>
<comment type="catalytic activity">
    <reaction evidence="3">
        <text>O-phospho-D-serine + H2O = D-serine + phosphate</text>
        <dbReference type="Rhea" id="RHEA:24873"/>
        <dbReference type="ChEBI" id="CHEBI:15377"/>
        <dbReference type="ChEBI" id="CHEBI:35247"/>
        <dbReference type="ChEBI" id="CHEBI:43474"/>
        <dbReference type="ChEBI" id="CHEBI:58680"/>
        <dbReference type="EC" id="3.1.3.3"/>
    </reaction>
</comment>
<comment type="caution">
    <text evidence="4">The sequence shown here is derived from an EMBL/GenBank/DDBJ whole genome shotgun (WGS) entry which is preliminary data.</text>
</comment>
<dbReference type="OrthoDB" id="9809962at2"/>
<comment type="function">
    <text evidence="3">Catalyzes the last step of the phosphorylated serine biosynthetic pathway, i.e. dephosphorylation of O-phospho-L-serine to form L-serine.</text>
</comment>
<sequence length="263" mass="29722">MPKAIFFDLDDTLLWDKKSIALAFHYTCKEAEKEFGVAAEDLEAAVRRIAPILYAELSTYSFTQSIGINPFEGLWGEFGDPIHHQFREMGKLIPAYRKKAWTEGLKALGIENPEAGEKLSERFREHRREQPVLYEETYEVLEALKKKSIRLLLLTNGAPSLQLEKLAITKELVPYFEHIVISGNVGVGKPSTPVFGHALRLMELSPEDVWMVGDNKKTDIMGANRIGMKSIWIQHDGSVGTGSPDEGKEDVKVKRLREVLELL</sequence>
<keyword evidence="3" id="KW-0170">Cobalt</keyword>
<dbReference type="PANTHER" id="PTHR46470">
    <property type="entry name" value="N-ACYLNEURAMINATE-9-PHOSPHATASE"/>
    <property type="match status" value="1"/>
</dbReference>
<dbReference type="InterPro" id="IPR036412">
    <property type="entry name" value="HAD-like_sf"/>
</dbReference>
<keyword evidence="3" id="KW-0028">Amino-acid biosynthesis</keyword>
<evidence type="ECO:0000256" key="2">
    <source>
        <dbReference type="ARBA" id="ARBA00022842"/>
    </source>
</evidence>
<dbReference type="NCBIfam" id="TIGR01549">
    <property type="entry name" value="HAD-SF-IA-v1"/>
    <property type="match status" value="1"/>
</dbReference>
<accession>A0A0C2W6A3</accession>
<dbReference type="GO" id="GO:0006564">
    <property type="term" value="P:L-serine biosynthetic process"/>
    <property type="evidence" value="ECO:0007669"/>
    <property type="project" value="UniProtKB-UniRule"/>
</dbReference>
<evidence type="ECO:0000256" key="1">
    <source>
        <dbReference type="ARBA" id="ARBA00022801"/>
    </source>
</evidence>
<evidence type="ECO:0000313" key="4">
    <source>
        <dbReference type="EMBL" id="KIL52101.1"/>
    </source>
</evidence>
<dbReference type="PANTHER" id="PTHR46470:SF3">
    <property type="entry name" value="N-ACYLNEURAMINATE-9-PHOSPHATASE"/>
    <property type="match status" value="1"/>
</dbReference>
<dbReference type="InterPro" id="IPR044266">
    <property type="entry name" value="PSP_YsaA"/>
</dbReference>
<dbReference type="HAMAP" id="MF_02240">
    <property type="entry name" value="PSP"/>
    <property type="match status" value="1"/>
</dbReference>
<dbReference type="RefSeq" id="WP_041085896.1">
    <property type="nucleotide sequence ID" value="NZ_JXRP01000006.1"/>
</dbReference>
<dbReference type="InterPro" id="IPR006439">
    <property type="entry name" value="HAD-SF_hydro_IA"/>
</dbReference>
<dbReference type="Pfam" id="PF00702">
    <property type="entry name" value="Hydrolase"/>
    <property type="match status" value="1"/>
</dbReference>
<dbReference type="SFLD" id="SFLDS00003">
    <property type="entry name" value="Haloacid_Dehalogenase"/>
    <property type="match status" value="1"/>
</dbReference>
<dbReference type="Gene3D" id="3.40.50.1000">
    <property type="entry name" value="HAD superfamily/HAD-like"/>
    <property type="match status" value="1"/>
</dbReference>
<dbReference type="NCBIfam" id="TIGR01509">
    <property type="entry name" value="HAD-SF-IA-v3"/>
    <property type="match status" value="1"/>
</dbReference>
<dbReference type="GO" id="GO:0036424">
    <property type="term" value="F:L-phosphoserine phosphatase activity"/>
    <property type="evidence" value="ECO:0007669"/>
    <property type="project" value="UniProtKB-UniRule"/>
</dbReference>
<dbReference type="AlphaFoldDB" id="A0A0C2W6A3"/>
<comment type="catalytic activity">
    <reaction evidence="3">
        <text>O-phospho-L-serine + H2O = L-serine + phosphate</text>
        <dbReference type="Rhea" id="RHEA:21208"/>
        <dbReference type="ChEBI" id="CHEBI:15377"/>
        <dbReference type="ChEBI" id="CHEBI:33384"/>
        <dbReference type="ChEBI" id="CHEBI:43474"/>
        <dbReference type="ChEBI" id="CHEBI:57524"/>
        <dbReference type="EC" id="3.1.3.3"/>
    </reaction>
</comment>
<dbReference type="PATRIC" id="fig|889306.3.peg.471"/>
<keyword evidence="3" id="KW-0718">Serine biosynthesis</keyword>
<dbReference type="EC" id="3.1.3.3" evidence="3"/>
<keyword evidence="1 3" id="KW-0378">Hydrolase</keyword>
<dbReference type="Proteomes" id="UP000031938">
    <property type="component" value="Unassembled WGS sequence"/>
</dbReference>
<dbReference type="SUPFAM" id="SSF56784">
    <property type="entry name" value="HAD-like"/>
    <property type="match status" value="1"/>
</dbReference>
<dbReference type="InterPro" id="IPR023214">
    <property type="entry name" value="HAD_sf"/>
</dbReference>
<keyword evidence="5" id="KW-1185">Reference proteome</keyword>
<comment type="pathway">
    <text evidence="3">Amino-acid biosynthesis; L-serine biosynthesis; L-serine from 3-phospho-D-glycerate: step 3/3.</text>
</comment>
<dbReference type="SFLD" id="SFLDG01129">
    <property type="entry name" value="C1.5:_HAD__Beta-PGM__Phosphata"/>
    <property type="match status" value="1"/>
</dbReference>
<evidence type="ECO:0000313" key="5">
    <source>
        <dbReference type="Proteomes" id="UP000031938"/>
    </source>
</evidence>
<reference evidence="4 5" key="1">
    <citation type="submission" date="2015-01" db="EMBL/GenBank/DDBJ databases">
        <title>Genome sequencing of Jeotgalibacillus soli.</title>
        <authorList>
            <person name="Goh K.M."/>
            <person name="Chan K.-G."/>
            <person name="Yaakop A.S."/>
            <person name="Ee R."/>
            <person name="Gan H.M."/>
            <person name="Chan C.S."/>
        </authorList>
    </citation>
    <scope>NUCLEOTIDE SEQUENCE [LARGE SCALE GENOMIC DNA]</scope>
    <source>
        <strain evidence="4 5">P9</strain>
    </source>
</reference>
<gene>
    <name evidence="4" type="ORF">KP78_04710</name>
</gene>
<dbReference type="STRING" id="889306.KP78_04710"/>
<proteinExistence type="inferred from homology"/>
<dbReference type="Gene3D" id="1.20.120.1600">
    <property type="match status" value="1"/>
</dbReference>
<keyword evidence="2 3" id="KW-0460">Magnesium</keyword>
<dbReference type="EMBL" id="JXRP01000006">
    <property type="protein sequence ID" value="KIL52101.1"/>
    <property type="molecule type" value="Genomic_DNA"/>
</dbReference>
<protein>
    <recommendedName>
        <fullName evidence="3">Phosphoserine phosphatase</fullName>
        <shortName evidence="3">PSP</shortName>
        <ecNumber evidence="3">3.1.3.3</ecNumber>
    </recommendedName>
</protein>